<dbReference type="InParanoid" id="T0PXG7"/>
<feature type="domain" description="C2H2-type" evidence="6">
    <location>
        <begin position="76"/>
        <end position="100"/>
    </location>
</feature>
<evidence type="ECO:0000256" key="5">
    <source>
        <dbReference type="PROSITE-ProRule" id="PRU00042"/>
    </source>
</evidence>
<gene>
    <name evidence="7" type="ORF">SDRG_12079</name>
</gene>
<dbReference type="InterPro" id="IPR036236">
    <property type="entry name" value="Znf_C2H2_sf"/>
</dbReference>
<keyword evidence="2" id="KW-0677">Repeat</keyword>
<feature type="domain" description="C2H2-type" evidence="6">
    <location>
        <begin position="46"/>
        <end position="75"/>
    </location>
</feature>
<dbReference type="GO" id="GO:0045944">
    <property type="term" value="P:positive regulation of transcription by RNA polymerase II"/>
    <property type="evidence" value="ECO:0007669"/>
    <property type="project" value="UniProtKB-ARBA"/>
</dbReference>
<keyword evidence="8" id="KW-1185">Reference proteome</keyword>
<dbReference type="OrthoDB" id="3437960at2759"/>
<dbReference type="SUPFAM" id="SSF57667">
    <property type="entry name" value="beta-beta-alpha zinc fingers"/>
    <property type="match status" value="3"/>
</dbReference>
<dbReference type="InterPro" id="IPR013087">
    <property type="entry name" value="Znf_C2H2_type"/>
</dbReference>
<name>T0PXG7_SAPDV</name>
<proteinExistence type="predicted"/>
<keyword evidence="1" id="KW-0479">Metal-binding</keyword>
<evidence type="ECO:0000256" key="3">
    <source>
        <dbReference type="ARBA" id="ARBA00022771"/>
    </source>
</evidence>
<dbReference type="OMA" id="VKTHTNG"/>
<dbReference type="Gene3D" id="3.30.160.60">
    <property type="entry name" value="Classic Zinc Finger"/>
    <property type="match status" value="3"/>
</dbReference>
<dbReference type="Proteomes" id="UP000030762">
    <property type="component" value="Unassembled WGS sequence"/>
</dbReference>
<evidence type="ECO:0000313" key="8">
    <source>
        <dbReference type="Proteomes" id="UP000030762"/>
    </source>
</evidence>
<dbReference type="PANTHER" id="PTHR19818">
    <property type="entry name" value="ZINC FINGER PROTEIN ZIC AND GLI"/>
    <property type="match status" value="1"/>
</dbReference>
<dbReference type="GO" id="GO:0005634">
    <property type="term" value="C:nucleus"/>
    <property type="evidence" value="ECO:0007669"/>
    <property type="project" value="UniProtKB-ARBA"/>
</dbReference>
<reference evidence="7 8" key="1">
    <citation type="submission" date="2012-04" db="EMBL/GenBank/DDBJ databases">
        <title>The Genome Sequence of Saprolegnia declina VS20.</title>
        <authorList>
            <consortium name="The Broad Institute Genome Sequencing Platform"/>
            <person name="Russ C."/>
            <person name="Nusbaum C."/>
            <person name="Tyler B."/>
            <person name="van West P."/>
            <person name="Dieguez-Uribeondo J."/>
            <person name="de Bruijn I."/>
            <person name="Tripathy S."/>
            <person name="Jiang R."/>
            <person name="Young S.K."/>
            <person name="Zeng Q."/>
            <person name="Gargeya S."/>
            <person name="Fitzgerald M."/>
            <person name="Haas B."/>
            <person name="Abouelleil A."/>
            <person name="Alvarado L."/>
            <person name="Arachchi H.M."/>
            <person name="Berlin A."/>
            <person name="Chapman S.B."/>
            <person name="Goldberg J."/>
            <person name="Griggs A."/>
            <person name="Gujja S."/>
            <person name="Hansen M."/>
            <person name="Howarth C."/>
            <person name="Imamovic A."/>
            <person name="Larimer J."/>
            <person name="McCowen C."/>
            <person name="Montmayeur A."/>
            <person name="Murphy C."/>
            <person name="Neiman D."/>
            <person name="Pearson M."/>
            <person name="Priest M."/>
            <person name="Roberts A."/>
            <person name="Saif S."/>
            <person name="Shea T."/>
            <person name="Sisk P."/>
            <person name="Sykes S."/>
            <person name="Wortman J."/>
            <person name="Nusbaum C."/>
            <person name="Birren B."/>
        </authorList>
    </citation>
    <scope>NUCLEOTIDE SEQUENCE [LARGE SCALE GENOMIC DNA]</scope>
    <source>
        <strain evidence="7 8">VS20</strain>
    </source>
</reference>
<keyword evidence="3 5" id="KW-0863">Zinc-finger</keyword>
<dbReference type="AlphaFoldDB" id="T0PXG7"/>
<dbReference type="Pfam" id="PF00096">
    <property type="entry name" value="zf-C2H2"/>
    <property type="match status" value="2"/>
</dbReference>
<dbReference type="FunFam" id="3.30.160.60:FF:000100">
    <property type="entry name" value="Zinc finger 45-like"/>
    <property type="match status" value="1"/>
</dbReference>
<feature type="domain" description="C2H2-type" evidence="6">
    <location>
        <begin position="16"/>
        <end position="45"/>
    </location>
</feature>
<dbReference type="PANTHER" id="PTHR19818:SF139">
    <property type="entry name" value="PAIR-RULE PROTEIN ODD-PAIRED"/>
    <property type="match status" value="1"/>
</dbReference>
<evidence type="ECO:0000313" key="7">
    <source>
        <dbReference type="EMBL" id="EQC30229.1"/>
    </source>
</evidence>
<evidence type="ECO:0000256" key="2">
    <source>
        <dbReference type="ARBA" id="ARBA00022737"/>
    </source>
</evidence>
<organism evidence="7 8">
    <name type="scientific">Saprolegnia diclina (strain VS20)</name>
    <dbReference type="NCBI Taxonomy" id="1156394"/>
    <lineage>
        <taxon>Eukaryota</taxon>
        <taxon>Sar</taxon>
        <taxon>Stramenopiles</taxon>
        <taxon>Oomycota</taxon>
        <taxon>Saprolegniomycetes</taxon>
        <taxon>Saprolegniales</taxon>
        <taxon>Saprolegniaceae</taxon>
        <taxon>Saprolegnia</taxon>
    </lineage>
</organism>
<dbReference type="FunFam" id="3.30.160.60:FF:000072">
    <property type="entry name" value="zinc finger protein 143 isoform X1"/>
    <property type="match status" value="1"/>
</dbReference>
<dbReference type="PROSITE" id="PS50157">
    <property type="entry name" value="ZINC_FINGER_C2H2_2"/>
    <property type="match status" value="3"/>
</dbReference>
<dbReference type="RefSeq" id="XP_008616361.1">
    <property type="nucleotide sequence ID" value="XM_008618139.1"/>
</dbReference>
<accession>T0PXG7</accession>
<dbReference type="eggNOG" id="KOG1721">
    <property type="taxonomic scope" value="Eukaryota"/>
</dbReference>
<evidence type="ECO:0000256" key="4">
    <source>
        <dbReference type="ARBA" id="ARBA00022833"/>
    </source>
</evidence>
<dbReference type="GeneID" id="19952806"/>
<evidence type="ECO:0000259" key="6">
    <source>
        <dbReference type="PROSITE" id="PS50157"/>
    </source>
</evidence>
<dbReference type="GO" id="GO:0000981">
    <property type="term" value="F:DNA-binding transcription factor activity, RNA polymerase II-specific"/>
    <property type="evidence" value="ECO:0007669"/>
    <property type="project" value="TreeGrafter"/>
</dbReference>
<dbReference type="EMBL" id="JH767177">
    <property type="protein sequence ID" value="EQC30229.1"/>
    <property type="molecule type" value="Genomic_DNA"/>
</dbReference>
<dbReference type="VEuPathDB" id="FungiDB:SDRG_12079"/>
<dbReference type="InterPro" id="IPR050329">
    <property type="entry name" value="GLI_C2H2-zinc-finger"/>
</dbReference>
<dbReference type="PROSITE" id="PS00028">
    <property type="entry name" value="ZINC_FINGER_C2H2_1"/>
    <property type="match status" value="3"/>
</dbReference>
<dbReference type="SMART" id="SM00355">
    <property type="entry name" value="ZnF_C2H2"/>
    <property type="match status" value="3"/>
</dbReference>
<dbReference type="GO" id="GO:0000978">
    <property type="term" value="F:RNA polymerase II cis-regulatory region sequence-specific DNA binding"/>
    <property type="evidence" value="ECO:0007669"/>
    <property type="project" value="TreeGrafter"/>
</dbReference>
<evidence type="ECO:0000256" key="1">
    <source>
        <dbReference type="ARBA" id="ARBA00022723"/>
    </source>
</evidence>
<dbReference type="STRING" id="1156394.T0PXG7"/>
<keyword evidence="4" id="KW-0862">Zinc</keyword>
<protein>
    <recommendedName>
        <fullName evidence="6">C2H2-type domain-containing protein</fullName>
    </recommendedName>
</protein>
<dbReference type="GO" id="GO:0008270">
    <property type="term" value="F:zinc ion binding"/>
    <property type="evidence" value="ECO:0007669"/>
    <property type="project" value="UniProtKB-KW"/>
</dbReference>
<sequence length="246" mass="27726">MHSTTTSNMQSPERRFGCHIPGCGKRFKRKFTLQEHLNTHTGARPYVCDYDGCKRCFSTHGNLNRHKFIHTGEKPFGCTTCLKRFCTKEKLVRHVKTHTNGLRAYAPADMTSFRKASTSTDDEGSHSDCSIDLHPVPKPATASDYCFDDEFLSSKIHDEILLALQSLDVEPTPAAVWPQAPTTINNNNNHDMLTALWVDEAPIMALPKAAEAEPFPVTWNLDDLDDFYTIKPEGNWFVPEPFPQTA</sequence>